<gene>
    <name evidence="1" type="ORF">BDU57DRAFT_511758</name>
</gene>
<accession>A0A6A5QVU7</accession>
<name>A0A6A5QVU7_AMPQU</name>
<protein>
    <submittedName>
        <fullName evidence="1">Uncharacterized protein</fullName>
    </submittedName>
</protein>
<dbReference type="Proteomes" id="UP000800096">
    <property type="component" value="Unassembled WGS sequence"/>
</dbReference>
<organism evidence="1 2">
    <name type="scientific">Ampelomyces quisqualis</name>
    <name type="common">Powdery mildew agent</name>
    <dbReference type="NCBI Taxonomy" id="50730"/>
    <lineage>
        <taxon>Eukaryota</taxon>
        <taxon>Fungi</taxon>
        <taxon>Dikarya</taxon>
        <taxon>Ascomycota</taxon>
        <taxon>Pezizomycotina</taxon>
        <taxon>Dothideomycetes</taxon>
        <taxon>Pleosporomycetidae</taxon>
        <taxon>Pleosporales</taxon>
        <taxon>Pleosporineae</taxon>
        <taxon>Phaeosphaeriaceae</taxon>
        <taxon>Ampelomyces</taxon>
    </lineage>
</organism>
<reference evidence="1" key="1">
    <citation type="journal article" date="2020" name="Stud. Mycol.">
        <title>101 Dothideomycetes genomes: a test case for predicting lifestyles and emergence of pathogens.</title>
        <authorList>
            <person name="Haridas S."/>
            <person name="Albert R."/>
            <person name="Binder M."/>
            <person name="Bloem J."/>
            <person name="Labutti K."/>
            <person name="Salamov A."/>
            <person name="Andreopoulos B."/>
            <person name="Baker S."/>
            <person name="Barry K."/>
            <person name="Bills G."/>
            <person name="Bluhm B."/>
            <person name="Cannon C."/>
            <person name="Castanera R."/>
            <person name="Culley D."/>
            <person name="Daum C."/>
            <person name="Ezra D."/>
            <person name="Gonzalez J."/>
            <person name="Henrissat B."/>
            <person name="Kuo A."/>
            <person name="Liang C."/>
            <person name="Lipzen A."/>
            <person name="Lutzoni F."/>
            <person name="Magnuson J."/>
            <person name="Mondo S."/>
            <person name="Nolan M."/>
            <person name="Ohm R."/>
            <person name="Pangilinan J."/>
            <person name="Park H.-J."/>
            <person name="Ramirez L."/>
            <person name="Alfaro M."/>
            <person name="Sun H."/>
            <person name="Tritt A."/>
            <person name="Yoshinaga Y."/>
            <person name="Zwiers L.-H."/>
            <person name="Turgeon B."/>
            <person name="Goodwin S."/>
            <person name="Spatafora J."/>
            <person name="Crous P."/>
            <person name="Grigoriev I."/>
        </authorList>
    </citation>
    <scope>NUCLEOTIDE SEQUENCE</scope>
    <source>
        <strain evidence="1">HMLAC05119</strain>
    </source>
</reference>
<dbReference type="EMBL" id="ML979133">
    <property type="protein sequence ID" value="KAF1918960.1"/>
    <property type="molecule type" value="Genomic_DNA"/>
</dbReference>
<evidence type="ECO:0000313" key="2">
    <source>
        <dbReference type="Proteomes" id="UP000800096"/>
    </source>
</evidence>
<keyword evidence="2" id="KW-1185">Reference proteome</keyword>
<evidence type="ECO:0000313" key="1">
    <source>
        <dbReference type="EMBL" id="KAF1918960.1"/>
    </source>
</evidence>
<dbReference type="AlphaFoldDB" id="A0A6A5QVU7"/>
<proteinExistence type="predicted"/>
<sequence>MPGCVFQRLGTPPRNHHFQAPFFWCVFLARIAARSNSCSLRHHLCILARLTDPRPRSIHSHSDSETRLTSPHEILAAVGSLIPAVPKPPPAASHVWTFGWARSARSRWRGHSGPRLVWRQRTQHHPLCIL</sequence>